<dbReference type="STRING" id="155417.A0A4Q4T280"/>
<dbReference type="Proteomes" id="UP000293360">
    <property type="component" value="Unassembled WGS sequence"/>
</dbReference>
<dbReference type="PROSITE" id="PS50181">
    <property type="entry name" value="FBOX"/>
    <property type="match status" value="1"/>
</dbReference>
<feature type="domain" description="F-box" evidence="1">
    <location>
        <begin position="1"/>
        <end position="52"/>
    </location>
</feature>
<name>A0A4Q4T280_9PEZI</name>
<proteinExistence type="predicted"/>
<dbReference type="InterPro" id="IPR001810">
    <property type="entry name" value="F-box_dom"/>
</dbReference>
<dbReference type="EMBL" id="QJNU01000564">
    <property type="protein sequence ID" value="RYO94621.1"/>
    <property type="molecule type" value="Genomic_DNA"/>
</dbReference>
<evidence type="ECO:0000313" key="2">
    <source>
        <dbReference type="EMBL" id="RYO94621.1"/>
    </source>
</evidence>
<dbReference type="AlphaFoldDB" id="A0A4Q4T280"/>
<organism evidence="2 3">
    <name type="scientific">Monosporascus ibericus</name>
    <dbReference type="NCBI Taxonomy" id="155417"/>
    <lineage>
        <taxon>Eukaryota</taxon>
        <taxon>Fungi</taxon>
        <taxon>Dikarya</taxon>
        <taxon>Ascomycota</taxon>
        <taxon>Pezizomycotina</taxon>
        <taxon>Sordariomycetes</taxon>
        <taxon>Xylariomycetidae</taxon>
        <taxon>Xylariales</taxon>
        <taxon>Xylariales incertae sedis</taxon>
        <taxon>Monosporascus</taxon>
    </lineage>
</organism>
<evidence type="ECO:0000313" key="3">
    <source>
        <dbReference type="Proteomes" id="UP000293360"/>
    </source>
</evidence>
<reference evidence="2 3" key="1">
    <citation type="submission" date="2018-06" db="EMBL/GenBank/DDBJ databases">
        <title>Complete Genomes of Monosporascus.</title>
        <authorList>
            <person name="Robinson A.J."/>
            <person name="Natvig D.O."/>
        </authorList>
    </citation>
    <scope>NUCLEOTIDE SEQUENCE [LARGE SCALE GENOMIC DNA]</scope>
    <source>
        <strain evidence="2 3">CBS 110550</strain>
    </source>
</reference>
<keyword evidence="3" id="KW-1185">Reference proteome</keyword>
<sequence>MESLPIELLRLIYAYCDPPSVRNLREANRTLADVGYDYLLPPNLSVVTWRQDVDRLLSIAQHERLRGSVTSICIYLGELSYQDAMKNSWFQHFVLPPEERSEILASAWDSYDQIETRRKTVSPLHSRAEDLREACSSLPNLTSVEVCFNRYPSENKVLREVFQEIACRKLDRAQTYGNLDAIIAAIDGMRLSSFRIDRLPLELFRLPDHRKHWFAHTHSFESLSTLHLTLDPSGLKGQGSAMRAVNGLGRLLLLAKNVRHLKLAFHPYSRGNSKFVIMFQELLNGFTYTQLTDLILEGLSCEEHDLTQFLARHGGTLTRLRLGGRGLAKSHEVSLGGIHLYSGTFKSLFKGLRTKLPRLERLHLEGIFECQHHELASHESYNFYPLTDENWQPVPCPRWVRSSRNTINGLPFEQYVLHGGPYPGASFAQQHFGG</sequence>
<comment type="caution">
    <text evidence="2">The sequence shown here is derived from an EMBL/GenBank/DDBJ whole genome shotgun (WGS) entry which is preliminary data.</text>
</comment>
<dbReference type="OrthoDB" id="5224238at2759"/>
<accession>A0A4Q4T280</accession>
<evidence type="ECO:0000259" key="1">
    <source>
        <dbReference type="PROSITE" id="PS50181"/>
    </source>
</evidence>
<protein>
    <recommendedName>
        <fullName evidence="1">F-box domain-containing protein</fullName>
    </recommendedName>
</protein>
<gene>
    <name evidence="2" type="ORF">DL764_007805</name>
</gene>